<keyword evidence="1" id="KW-1133">Transmembrane helix</keyword>
<keyword evidence="1" id="KW-0472">Membrane</keyword>
<reference evidence="2" key="1">
    <citation type="submission" date="2017-01" db="EMBL/GenBank/DDBJ databases">
        <title>A deep insight into the sialotranscriptome of adult male and female Cluex tarsalis mosquitoes.</title>
        <authorList>
            <person name="Ribeiro J.M."/>
            <person name="Moreira F."/>
            <person name="Bernard K.A."/>
            <person name="Calvo E."/>
        </authorList>
    </citation>
    <scope>NUCLEOTIDE SEQUENCE</scope>
    <source>
        <strain evidence="2">Kern County</strain>
        <tissue evidence="2">Salivary glands</tissue>
    </source>
</reference>
<evidence type="ECO:0000313" key="2">
    <source>
        <dbReference type="EMBL" id="JAV34953.1"/>
    </source>
</evidence>
<organism evidence="2">
    <name type="scientific">Culex tarsalis</name>
    <name type="common">Encephalitis mosquito</name>
    <dbReference type="NCBI Taxonomy" id="7177"/>
    <lineage>
        <taxon>Eukaryota</taxon>
        <taxon>Metazoa</taxon>
        <taxon>Ecdysozoa</taxon>
        <taxon>Arthropoda</taxon>
        <taxon>Hexapoda</taxon>
        <taxon>Insecta</taxon>
        <taxon>Pterygota</taxon>
        <taxon>Neoptera</taxon>
        <taxon>Endopterygota</taxon>
        <taxon>Diptera</taxon>
        <taxon>Nematocera</taxon>
        <taxon>Culicoidea</taxon>
        <taxon>Culicidae</taxon>
        <taxon>Culicinae</taxon>
        <taxon>Culicini</taxon>
        <taxon>Culex</taxon>
        <taxon>Culex</taxon>
    </lineage>
</organism>
<protein>
    <submittedName>
        <fullName evidence="2">Putative membrane protein</fullName>
    </submittedName>
</protein>
<name>A0A1Q3G590_CULTA</name>
<sequence>MASNCFNYIPSVEEYFAAYTTTLIVLLAVLAVFLLLVSLLYVQIVKHLVEQYEPRCRKALIFSNGIYLVIVALCIVALTVPVASEKMELVSLIIFSWSVLALFILHSKVQRHVSKRT</sequence>
<dbReference type="AlphaFoldDB" id="A0A1Q3G590"/>
<proteinExistence type="predicted"/>
<feature type="transmembrane region" description="Helical" evidence="1">
    <location>
        <begin position="16"/>
        <end position="41"/>
    </location>
</feature>
<feature type="transmembrane region" description="Helical" evidence="1">
    <location>
        <begin position="89"/>
        <end position="106"/>
    </location>
</feature>
<keyword evidence="1" id="KW-0812">Transmembrane</keyword>
<feature type="transmembrane region" description="Helical" evidence="1">
    <location>
        <begin position="61"/>
        <end position="83"/>
    </location>
</feature>
<evidence type="ECO:0000256" key="1">
    <source>
        <dbReference type="SAM" id="Phobius"/>
    </source>
</evidence>
<accession>A0A1Q3G590</accession>
<dbReference type="EMBL" id="GFDL01000092">
    <property type="protein sequence ID" value="JAV34953.1"/>
    <property type="molecule type" value="Transcribed_RNA"/>
</dbReference>